<dbReference type="Proteomes" id="UP001172386">
    <property type="component" value="Unassembled WGS sequence"/>
</dbReference>
<organism evidence="1 2">
    <name type="scientific">Neophaeococcomyces mojaviensis</name>
    <dbReference type="NCBI Taxonomy" id="3383035"/>
    <lineage>
        <taxon>Eukaryota</taxon>
        <taxon>Fungi</taxon>
        <taxon>Dikarya</taxon>
        <taxon>Ascomycota</taxon>
        <taxon>Pezizomycotina</taxon>
        <taxon>Eurotiomycetes</taxon>
        <taxon>Chaetothyriomycetidae</taxon>
        <taxon>Chaetothyriales</taxon>
        <taxon>Chaetothyriales incertae sedis</taxon>
        <taxon>Neophaeococcomyces</taxon>
    </lineage>
</organism>
<evidence type="ECO:0000313" key="2">
    <source>
        <dbReference type="Proteomes" id="UP001172386"/>
    </source>
</evidence>
<name>A0ACC2ZZ97_9EURO</name>
<proteinExistence type="predicted"/>
<evidence type="ECO:0000313" key="1">
    <source>
        <dbReference type="EMBL" id="KAJ9653063.1"/>
    </source>
</evidence>
<sequence length="340" mass="38638">MESDHEPYIIYANHINFLVANDYIELPKLSQHDISDRSKSNGLTKFLTAAQVSWLAVQVIVRVAQQLEVAYLEITTLSFVVCAIGTFASWYRKPYDVQTSMIIQMPNHFISDIRPLEKHWDSFRSSHPEACQDLQNGLVVNSKFTMLDVIFDGGGSFTNQFTDRLRIWRPNIAPRGTPYQPDRIRNDRFPLMDCYMFAVFTVVVFGYAAIHVAAWNSPLPTKAEQYLWRVSSLSLAGTVLAWVAFDLVTTPIIVVPFKIYLAASLNMLGMKGMTQVSGESNREIEARVLPPKWRIRLSTVLGLIYLPSRAFILIESFVALRSMPASVYQQVDWGKVVPHI</sequence>
<comment type="caution">
    <text evidence="1">The sequence shown here is derived from an EMBL/GenBank/DDBJ whole genome shotgun (WGS) entry which is preliminary data.</text>
</comment>
<keyword evidence="2" id="KW-1185">Reference proteome</keyword>
<dbReference type="EMBL" id="JAPDRQ010000169">
    <property type="protein sequence ID" value="KAJ9653063.1"/>
    <property type="molecule type" value="Genomic_DNA"/>
</dbReference>
<protein>
    <submittedName>
        <fullName evidence="1">Uncharacterized protein</fullName>
    </submittedName>
</protein>
<reference evidence="1" key="1">
    <citation type="submission" date="2022-10" db="EMBL/GenBank/DDBJ databases">
        <title>Culturing micro-colonial fungi from biological soil crusts in the Mojave desert and describing Neophaeococcomyces mojavensis, and introducing the new genera and species Taxawa tesnikishii.</title>
        <authorList>
            <person name="Kurbessoian T."/>
            <person name="Stajich J.E."/>
        </authorList>
    </citation>
    <scope>NUCLEOTIDE SEQUENCE</scope>
    <source>
        <strain evidence="1">JES_112</strain>
    </source>
</reference>
<accession>A0ACC2ZZ97</accession>
<gene>
    <name evidence="1" type="ORF">H2198_007725</name>
</gene>